<evidence type="ECO:0000313" key="1">
    <source>
        <dbReference type="EMBL" id="KAH7529352.1"/>
    </source>
</evidence>
<proteinExistence type="predicted"/>
<accession>A0A978VG63</accession>
<evidence type="ECO:0000313" key="2">
    <source>
        <dbReference type="Proteomes" id="UP000813462"/>
    </source>
</evidence>
<dbReference type="EMBL" id="JAEACU010000005">
    <property type="protein sequence ID" value="KAH7529352.1"/>
    <property type="molecule type" value="Genomic_DNA"/>
</dbReference>
<organism evidence="1 2">
    <name type="scientific">Ziziphus jujuba var. spinosa</name>
    <dbReference type="NCBI Taxonomy" id="714518"/>
    <lineage>
        <taxon>Eukaryota</taxon>
        <taxon>Viridiplantae</taxon>
        <taxon>Streptophyta</taxon>
        <taxon>Embryophyta</taxon>
        <taxon>Tracheophyta</taxon>
        <taxon>Spermatophyta</taxon>
        <taxon>Magnoliopsida</taxon>
        <taxon>eudicotyledons</taxon>
        <taxon>Gunneridae</taxon>
        <taxon>Pentapetalae</taxon>
        <taxon>rosids</taxon>
        <taxon>fabids</taxon>
        <taxon>Rosales</taxon>
        <taxon>Rhamnaceae</taxon>
        <taxon>Paliureae</taxon>
        <taxon>Ziziphus</taxon>
    </lineage>
</organism>
<dbReference type="SUPFAM" id="SSF52058">
    <property type="entry name" value="L domain-like"/>
    <property type="match status" value="1"/>
</dbReference>
<dbReference type="Gene3D" id="3.80.10.10">
    <property type="entry name" value="Ribonuclease Inhibitor"/>
    <property type="match status" value="1"/>
</dbReference>
<dbReference type="AlphaFoldDB" id="A0A978VG63"/>
<gene>
    <name evidence="1" type="ORF">FEM48_Zijuj05G0175200</name>
</gene>
<comment type="caution">
    <text evidence="1">The sequence shown here is derived from an EMBL/GenBank/DDBJ whole genome shotgun (WGS) entry which is preliminary data.</text>
</comment>
<dbReference type="Proteomes" id="UP000813462">
    <property type="component" value="Unassembled WGS sequence"/>
</dbReference>
<name>A0A978VG63_ZIZJJ</name>
<reference evidence="1" key="1">
    <citation type="journal article" date="2021" name="Front. Plant Sci.">
        <title>Chromosome-Scale Genome Assembly for Chinese Sour Jujube and Insights Into Its Genome Evolution and Domestication Signature.</title>
        <authorList>
            <person name="Shen L.-Y."/>
            <person name="Luo H."/>
            <person name="Wang X.-L."/>
            <person name="Wang X.-M."/>
            <person name="Qiu X.-J."/>
            <person name="Liu H."/>
            <person name="Zhou S.-S."/>
            <person name="Jia K.-H."/>
            <person name="Nie S."/>
            <person name="Bao Y.-T."/>
            <person name="Zhang R.-G."/>
            <person name="Yun Q.-Z."/>
            <person name="Chai Y.-H."/>
            <person name="Lu J.-Y."/>
            <person name="Li Y."/>
            <person name="Zhao S.-W."/>
            <person name="Mao J.-F."/>
            <person name="Jia S.-G."/>
            <person name="Mao Y.-M."/>
        </authorList>
    </citation>
    <scope>NUCLEOTIDE SEQUENCE</scope>
    <source>
        <strain evidence="1">AT0</strain>
        <tissue evidence="1">Leaf</tissue>
    </source>
</reference>
<protein>
    <submittedName>
        <fullName evidence="1">Uncharacterized protein</fullName>
    </submittedName>
</protein>
<sequence>MLKLPEPGTLYLNSKSFKRMKRLGILIFSNVIPSGTTESIPHMLRLFEFPGYQFSTFPFNSVPKQLVILSLPYSHIQQSGQGFKLVILDLQDCIELRISPRNLVSTSFRILNFGGCSRLQNFPNIIIGGMTYLRSVDITGTAIKEFPFTVELLVGLRETQSGGLSSHEKLMLIPTNELLDNPRFQTRTMYDRFGHGGLNSFDTVLGNSNLSSEDFLLTPGSFNKLYWLDRSKNKFVRLPSFGHREGVEVVMHISGINHKLIANLPTQMVDLDSMQDDGKDYFQ</sequence>
<dbReference type="InterPro" id="IPR032675">
    <property type="entry name" value="LRR_dom_sf"/>
</dbReference>